<evidence type="ECO:0000256" key="1">
    <source>
        <dbReference type="ARBA" id="ARBA00003211"/>
    </source>
</evidence>
<dbReference type="SMART" id="SM00499">
    <property type="entry name" value="AAI"/>
    <property type="match status" value="1"/>
</dbReference>
<keyword evidence="2" id="KW-0813">Transport</keyword>
<feature type="signal peptide" evidence="4">
    <location>
        <begin position="1"/>
        <end position="29"/>
    </location>
</feature>
<sequence>MKISLSYLALCATVTVALMLLCDTRMAEAATCSATQLSPCVGPITSGSPPSSLCCSKLKEQKPCLCGYLKDPNLKRYVSSPNARKVASACGVPYPKC</sequence>
<dbReference type="CDD" id="cd01959">
    <property type="entry name" value="nsLTP2"/>
    <property type="match status" value="1"/>
</dbReference>
<dbReference type="GO" id="GO:0006869">
    <property type="term" value="P:lipid transport"/>
    <property type="evidence" value="ECO:0007669"/>
    <property type="project" value="InterPro"/>
</dbReference>
<keyword evidence="7" id="KW-1185">Reference proteome</keyword>
<keyword evidence="4" id="KW-0732">Signal</keyword>
<accession>A0A8K0H209</accession>
<dbReference type="SUPFAM" id="SSF47699">
    <property type="entry name" value="Bifunctional inhibitor/lipid-transfer protein/seed storage 2S albumin"/>
    <property type="match status" value="1"/>
</dbReference>
<dbReference type="Gene3D" id="1.10.110.10">
    <property type="entry name" value="Plant lipid-transfer and hydrophobic proteins"/>
    <property type="match status" value="1"/>
</dbReference>
<dbReference type="EMBL" id="VOIH02000006">
    <property type="protein sequence ID" value="KAF3444301.1"/>
    <property type="molecule type" value="Genomic_DNA"/>
</dbReference>
<dbReference type="AlphaFoldDB" id="A0A8K0H209"/>
<dbReference type="PANTHER" id="PTHR33214">
    <property type="entry name" value="BIFUNCTIONAL INHIBITOR/LIPID-TRANSFER PROTEIN/SEED STORAGE 2S ALBUMIN SUPERFAMILY PROTEIN"/>
    <property type="match status" value="1"/>
</dbReference>
<dbReference type="OrthoDB" id="665742at2759"/>
<evidence type="ECO:0000256" key="2">
    <source>
        <dbReference type="ARBA" id="ARBA00022448"/>
    </source>
</evidence>
<proteinExistence type="predicted"/>
<dbReference type="PANTHER" id="PTHR33214:SF69">
    <property type="entry name" value="BIFUNCTIONAL INHIBITOR_LIPID-TRANSFER PROTEIN_SEED STORAGE 2S ALBUMIN SUPERFAMILY PROTEIN"/>
    <property type="match status" value="1"/>
</dbReference>
<dbReference type="InterPro" id="IPR036312">
    <property type="entry name" value="Bifun_inhib/LTP/seed_sf"/>
</dbReference>
<organism evidence="6 7">
    <name type="scientific">Rhamnella rubrinervis</name>
    <dbReference type="NCBI Taxonomy" id="2594499"/>
    <lineage>
        <taxon>Eukaryota</taxon>
        <taxon>Viridiplantae</taxon>
        <taxon>Streptophyta</taxon>
        <taxon>Embryophyta</taxon>
        <taxon>Tracheophyta</taxon>
        <taxon>Spermatophyta</taxon>
        <taxon>Magnoliopsida</taxon>
        <taxon>eudicotyledons</taxon>
        <taxon>Gunneridae</taxon>
        <taxon>Pentapetalae</taxon>
        <taxon>rosids</taxon>
        <taxon>fabids</taxon>
        <taxon>Rosales</taxon>
        <taxon>Rhamnaceae</taxon>
        <taxon>rhamnoid group</taxon>
        <taxon>Rhamneae</taxon>
        <taxon>Rhamnella</taxon>
    </lineage>
</organism>
<dbReference type="InterPro" id="IPR016140">
    <property type="entry name" value="Bifunc_inhib/LTP/seed_store"/>
</dbReference>
<dbReference type="Proteomes" id="UP000796880">
    <property type="component" value="Unassembled WGS sequence"/>
</dbReference>
<evidence type="ECO:0000313" key="7">
    <source>
        <dbReference type="Proteomes" id="UP000796880"/>
    </source>
</evidence>
<comment type="function">
    <text evidence="1">Plant non-specific lipid-transfer proteins transfer phospholipids as well as galactolipids across membranes. May play a role in wax or cutin deposition in the cell walls of expanding epidermal cells and certain secretory tissues.</text>
</comment>
<evidence type="ECO:0000256" key="4">
    <source>
        <dbReference type="SAM" id="SignalP"/>
    </source>
</evidence>
<evidence type="ECO:0000313" key="6">
    <source>
        <dbReference type="EMBL" id="KAF3444301.1"/>
    </source>
</evidence>
<feature type="domain" description="Bifunctional inhibitor/plant lipid transfer protein/seed storage helical" evidence="5">
    <location>
        <begin position="32"/>
        <end position="97"/>
    </location>
</feature>
<keyword evidence="3" id="KW-0446">Lipid-binding</keyword>
<name>A0A8K0H209_9ROSA</name>
<gene>
    <name evidence="6" type="ORF">FNV43_RR13991</name>
</gene>
<evidence type="ECO:0000256" key="3">
    <source>
        <dbReference type="ARBA" id="ARBA00023121"/>
    </source>
</evidence>
<evidence type="ECO:0000259" key="5">
    <source>
        <dbReference type="SMART" id="SM00499"/>
    </source>
</evidence>
<comment type="caution">
    <text evidence="6">The sequence shown here is derived from an EMBL/GenBank/DDBJ whole genome shotgun (WGS) entry which is preliminary data.</text>
</comment>
<feature type="chain" id="PRO_5035419660" description="Bifunctional inhibitor/plant lipid transfer protein/seed storage helical domain-containing protein" evidence="4">
    <location>
        <begin position="30"/>
        <end position="97"/>
    </location>
</feature>
<dbReference type="InterPro" id="IPR033872">
    <property type="entry name" value="nsLTP2"/>
</dbReference>
<reference evidence="6" key="1">
    <citation type="submission" date="2020-03" db="EMBL/GenBank/DDBJ databases">
        <title>A high-quality chromosome-level genome assembly of a woody plant with both climbing and erect habits, Rhamnella rubrinervis.</title>
        <authorList>
            <person name="Lu Z."/>
            <person name="Yang Y."/>
            <person name="Zhu X."/>
            <person name="Sun Y."/>
        </authorList>
    </citation>
    <scope>NUCLEOTIDE SEQUENCE</scope>
    <source>
        <strain evidence="6">BYM</strain>
        <tissue evidence="6">Leaf</tissue>
    </source>
</reference>
<dbReference type="Pfam" id="PF00234">
    <property type="entry name" value="Tryp_alpha_amyl"/>
    <property type="match status" value="1"/>
</dbReference>
<protein>
    <recommendedName>
        <fullName evidence="5">Bifunctional inhibitor/plant lipid transfer protein/seed storage helical domain-containing protein</fullName>
    </recommendedName>
</protein>
<dbReference type="GO" id="GO:0008289">
    <property type="term" value="F:lipid binding"/>
    <property type="evidence" value="ECO:0007669"/>
    <property type="project" value="UniProtKB-KW"/>
</dbReference>